<feature type="transmembrane region" description="Helical" evidence="1">
    <location>
        <begin position="282"/>
        <end position="301"/>
    </location>
</feature>
<evidence type="ECO:0000313" key="5">
    <source>
        <dbReference type="EMBL" id="RQP24923.1"/>
    </source>
</evidence>
<evidence type="ECO:0000259" key="3">
    <source>
        <dbReference type="PROSITE" id="PS50113"/>
    </source>
</evidence>
<dbReference type="InterPro" id="IPR001610">
    <property type="entry name" value="PAC"/>
</dbReference>
<dbReference type="CDD" id="cd01949">
    <property type="entry name" value="GGDEF"/>
    <property type="match status" value="1"/>
</dbReference>
<dbReference type="SMART" id="SM00091">
    <property type="entry name" value="PAS"/>
    <property type="match status" value="3"/>
</dbReference>
<dbReference type="PROSITE" id="PS50112">
    <property type="entry name" value="PAS"/>
    <property type="match status" value="3"/>
</dbReference>
<organism evidence="5 6">
    <name type="scientific">Piscinibacter terrae</name>
    <dbReference type="NCBI Taxonomy" id="2496871"/>
    <lineage>
        <taxon>Bacteria</taxon>
        <taxon>Pseudomonadati</taxon>
        <taxon>Pseudomonadota</taxon>
        <taxon>Betaproteobacteria</taxon>
        <taxon>Burkholderiales</taxon>
        <taxon>Sphaerotilaceae</taxon>
        <taxon>Piscinibacter</taxon>
    </lineage>
</organism>
<reference evidence="5 6" key="1">
    <citation type="submission" date="2018-08" db="EMBL/GenBank/DDBJ databases">
        <authorList>
            <person name="Khan S.A."/>
            <person name="Jeon C.O."/>
            <person name="Chun B.H."/>
            <person name="Jeong S.E."/>
        </authorList>
    </citation>
    <scope>NUCLEOTIDE SEQUENCE [LARGE SCALE GENOMIC DNA]</scope>
    <source>
        <strain evidence="5 6">S-16</strain>
    </source>
</reference>
<dbReference type="InterPro" id="IPR000700">
    <property type="entry name" value="PAS-assoc_C"/>
</dbReference>
<dbReference type="AlphaFoldDB" id="A0A3N7HT28"/>
<dbReference type="InterPro" id="IPR000014">
    <property type="entry name" value="PAS"/>
</dbReference>
<dbReference type="InterPro" id="IPR035965">
    <property type="entry name" value="PAS-like_dom_sf"/>
</dbReference>
<dbReference type="EMBL" id="QUSW01000002">
    <property type="protein sequence ID" value="RQP24923.1"/>
    <property type="molecule type" value="Genomic_DNA"/>
</dbReference>
<dbReference type="SUPFAM" id="SSF55785">
    <property type="entry name" value="PYP-like sensor domain (PAS domain)"/>
    <property type="match status" value="3"/>
</dbReference>
<dbReference type="NCBIfam" id="TIGR00254">
    <property type="entry name" value="GGDEF"/>
    <property type="match status" value="1"/>
</dbReference>
<dbReference type="InterPro" id="IPR054327">
    <property type="entry name" value="His-kinase-like_sensor"/>
</dbReference>
<feature type="domain" description="PAC" evidence="3">
    <location>
        <begin position="505"/>
        <end position="557"/>
    </location>
</feature>
<sequence length="849" mass="93532">MPHRLRRVDRVLRFAPMAATGMVLVLMWAIVLWFTAIQQHRLLQESEKSLDLVNRALAQQTVGLLDDASVGLKAIEQWVNDHPQATPSHDRRLAMLASTLSGSHQHLLTLRVLDDRGHPAAWGDEPPDGRFTFGQPVPLPEQGQTLIAEPRQSLRGEWVLPVVRRVGHQGAAAFIDLDRLKLLHASLLPGSAGSIALVRSDGVVLSRVPVFPGFEGSNITDRWPQARALLALDEGTQVTGTATLDGIRRISAFRKVRGHPVTLSVTQGYDEALSTYFERRRLVIGSCLAITAAALLALWMFSKAQRLARLRQAELAAVSDESPLGMFRTDREGALVYVNDAYLRIHGLERSQARRGWLGLMPEAVRQKAQAEWSAIVQARSPWRAVRRLRSADGRDLLVAVDTAPVIVDGVVMGHVGTVKDITDQARGERALRTLSAVFDATSDFVIQADARGRLQYLNPSARRTFGIAADADIARMTYEQLNPARMVERYQREILPLALEHGIWSGETTKIDAQGRELTCSHVLIVHRDKTGRVDHFSAILRDITQEKAATRSLARSAAMLRAVADAMPALVAVVDKDERYIFANAAFERWQGASAEGVIGRSMREVLGELEYQRSLAWARRALGGEPVVFEKDYSDGARSGWRHLQIRFTPLQLADGTVDGFIGIAEDVTGHREEEARLREMARVDPLTGALNRAGLEYAFEHRARRGDGELRALVYVDLDRFKGVNDEHGHAVGDQLLVEFCRRVREVMRPGDALARLGGDEFAVILDALRDEASARTVAGKILAVALAPFDIGPLQVRVGASLGIALWRGQCGDLAALMARADGMLYSAKQSGRACYRVDAGLVC</sequence>
<dbReference type="PROSITE" id="PS50113">
    <property type="entry name" value="PAC"/>
    <property type="match status" value="2"/>
</dbReference>
<dbReference type="PANTHER" id="PTHR44757:SF2">
    <property type="entry name" value="BIOFILM ARCHITECTURE MAINTENANCE PROTEIN MBAA"/>
    <property type="match status" value="1"/>
</dbReference>
<name>A0A3N7HT28_9BURK</name>
<feature type="domain" description="PAC" evidence="3">
    <location>
        <begin position="630"/>
        <end position="683"/>
    </location>
</feature>
<dbReference type="InterPro" id="IPR000160">
    <property type="entry name" value="GGDEF_dom"/>
</dbReference>
<feature type="domain" description="PAS" evidence="2">
    <location>
        <begin position="311"/>
        <end position="352"/>
    </location>
</feature>
<protein>
    <submittedName>
        <fullName evidence="5">PAS domain S-box protein</fullName>
    </submittedName>
</protein>
<keyword evidence="6" id="KW-1185">Reference proteome</keyword>
<dbReference type="InterPro" id="IPR013767">
    <property type="entry name" value="PAS_fold"/>
</dbReference>
<dbReference type="InterPro" id="IPR029787">
    <property type="entry name" value="Nucleotide_cyclase"/>
</dbReference>
<proteinExistence type="predicted"/>
<keyword evidence="1" id="KW-0472">Membrane</keyword>
<keyword evidence="1" id="KW-0812">Transmembrane</keyword>
<dbReference type="PROSITE" id="PS50887">
    <property type="entry name" value="GGDEF"/>
    <property type="match status" value="1"/>
</dbReference>
<dbReference type="PANTHER" id="PTHR44757">
    <property type="entry name" value="DIGUANYLATE CYCLASE DGCP"/>
    <property type="match status" value="1"/>
</dbReference>
<dbReference type="Gene3D" id="3.30.450.20">
    <property type="entry name" value="PAS domain"/>
    <property type="match status" value="5"/>
</dbReference>
<dbReference type="SUPFAM" id="SSF55073">
    <property type="entry name" value="Nucleotide cyclase"/>
    <property type="match status" value="1"/>
</dbReference>
<dbReference type="SMART" id="SM00086">
    <property type="entry name" value="PAC"/>
    <property type="match status" value="3"/>
</dbReference>
<accession>A0A3N7HT28</accession>
<dbReference type="Proteomes" id="UP000267464">
    <property type="component" value="Unassembled WGS sequence"/>
</dbReference>
<dbReference type="InterPro" id="IPR052155">
    <property type="entry name" value="Biofilm_reg_signaling"/>
</dbReference>
<dbReference type="Gene3D" id="3.30.70.270">
    <property type="match status" value="1"/>
</dbReference>
<feature type="transmembrane region" description="Helical" evidence="1">
    <location>
        <begin position="12"/>
        <end position="34"/>
    </location>
</feature>
<evidence type="ECO:0000256" key="1">
    <source>
        <dbReference type="SAM" id="Phobius"/>
    </source>
</evidence>
<dbReference type="Pfam" id="PF08448">
    <property type="entry name" value="PAS_4"/>
    <property type="match status" value="2"/>
</dbReference>
<dbReference type="SMART" id="SM00267">
    <property type="entry name" value="GGDEF"/>
    <property type="match status" value="1"/>
</dbReference>
<evidence type="ECO:0000259" key="4">
    <source>
        <dbReference type="PROSITE" id="PS50887"/>
    </source>
</evidence>
<evidence type="ECO:0000259" key="2">
    <source>
        <dbReference type="PROSITE" id="PS50112"/>
    </source>
</evidence>
<dbReference type="Pfam" id="PF00989">
    <property type="entry name" value="PAS"/>
    <property type="match status" value="1"/>
</dbReference>
<keyword evidence="1" id="KW-1133">Transmembrane helix</keyword>
<dbReference type="OrthoDB" id="8929028at2"/>
<dbReference type="NCBIfam" id="TIGR00229">
    <property type="entry name" value="sensory_box"/>
    <property type="match status" value="3"/>
</dbReference>
<reference evidence="5 6" key="2">
    <citation type="submission" date="2018-12" db="EMBL/GenBank/DDBJ databases">
        <title>Rhizobacter gummiphilus sp. nov., a rubber-degrading bacterium isolated from the soil of a botanical garden in Japan.</title>
        <authorList>
            <person name="Shunsuke S.S."/>
        </authorList>
    </citation>
    <scope>NUCLEOTIDE SEQUENCE [LARGE SCALE GENOMIC DNA]</scope>
    <source>
        <strain evidence="5 6">S-16</strain>
    </source>
</reference>
<feature type="domain" description="PAS" evidence="2">
    <location>
        <begin position="431"/>
        <end position="503"/>
    </location>
</feature>
<dbReference type="CDD" id="cd12915">
    <property type="entry name" value="PDC2_DGC_like"/>
    <property type="match status" value="1"/>
</dbReference>
<dbReference type="Pfam" id="PF22588">
    <property type="entry name" value="dCache_1_like"/>
    <property type="match status" value="1"/>
</dbReference>
<dbReference type="InterPro" id="IPR013656">
    <property type="entry name" value="PAS_4"/>
</dbReference>
<dbReference type="Pfam" id="PF00990">
    <property type="entry name" value="GGDEF"/>
    <property type="match status" value="1"/>
</dbReference>
<feature type="domain" description="PAS" evidence="2">
    <location>
        <begin position="558"/>
        <end position="628"/>
    </location>
</feature>
<dbReference type="GO" id="GO:0006355">
    <property type="term" value="P:regulation of DNA-templated transcription"/>
    <property type="evidence" value="ECO:0007669"/>
    <property type="project" value="InterPro"/>
</dbReference>
<dbReference type="RefSeq" id="WP_124539830.1">
    <property type="nucleotide sequence ID" value="NZ_QUSW01000002.1"/>
</dbReference>
<dbReference type="CDD" id="cd00130">
    <property type="entry name" value="PAS"/>
    <property type="match status" value="3"/>
</dbReference>
<dbReference type="InterPro" id="IPR043128">
    <property type="entry name" value="Rev_trsase/Diguanyl_cyclase"/>
</dbReference>
<gene>
    <name evidence="5" type="ORF">DZC73_08640</name>
</gene>
<comment type="caution">
    <text evidence="5">The sequence shown here is derived from an EMBL/GenBank/DDBJ whole genome shotgun (WGS) entry which is preliminary data.</text>
</comment>
<feature type="domain" description="GGDEF" evidence="4">
    <location>
        <begin position="713"/>
        <end position="846"/>
    </location>
</feature>
<evidence type="ECO:0000313" key="6">
    <source>
        <dbReference type="Proteomes" id="UP000267464"/>
    </source>
</evidence>